<name>A0ABR1D327_NECAM</name>
<feature type="region of interest" description="Disordered" evidence="1">
    <location>
        <begin position="1"/>
        <end position="46"/>
    </location>
</feature>
<evidence type="ECO:0000256" key="1">
    <source>
        <dbReference type="SAM" id="MobiDB-lite"/>
    </source>
</evidence>
<gene>
    <name evidence="2" type="primary">Necator_chrIII.g12346</name>
    <name evidence="2" type="ORF">RB195_011580</name>
</gene>
<dbReference type="EMBL" id="JAVFWL010000003">
    <property type="protein sequence ID" value="KAK6744952.1"/>
    <property type="molecule type" value="Genomic_DNA"/>
</dbReference>
<keyword evidence="3" id="KW-1185">Reference proteome</keyword>
<accession>A0ABR1D327</accession>
<dbReference type="Proteomes" id="UP001303046">
    <property type="component" value="Unassembled WGS sequence"/>
</dbReference>
<organism evidence="2 3">
    <name type="scientific">Necator americanus</name>
    <name type="common">Human hookworm</name>
    <dbReference type="NCBI Taxonomy" id="51031"/>
    <lineage>
        <taxon>Eukaryota</taxon>
        <taxon>Metazoa</taxon>
        <taxon>Ecdysozoa</taxon>
        <taxon>Nematoda</taxon>
        <taxon>Chromadorea</taxon>
        <taxon>Rhabditida</taxon>
        <taxon>Rhabditina</taxon>
        <taxon>Rhabditomorpha</taxon>
        <taxon>Strongyloidea</taxon>
        <taxon>Ancylostomatidae</taxon>
        <taxon>Bunostominae</taxon>
        <taxon>Necator</taxon>
    </lineage>
</organism>
<evidence type="ECO:0000313" key="2">
    <source>
        <dbReference type="EMBL" id="KAK6744952.1"/>
    </source>
</evidence>
<reference evidence="2 3" key="1">
    <citation type="submission" date="2023-08" db="EMBL/GenBank/DDBJ databases">
        <title>A Necator americanus chromosomal reference genome.</title>
        <authorList>
            <person name="Ilik V."/>
            <person name="Petrzelkova K.J."/>
            <person name="Pardy F."/>
            <person name="Fuh T."/>
            <person name="Niatou-Singa F.S."/>
            <person name="Gouil Q."/>
            <person name="Baker L."/>
            <person name="Ritchie M.E."/>
            <person name="Jex A.R."/>
            <person name="Gazzola D."/>
            <person name="Li H."/>
            <person name="Toshio Fujiwara R."/>
            <person name="Zhan B."/>
            <person name="Aroian R.V."/>
            <person name="Pafco B."/>
            <person name="Schwarz E.M."/>
        </authorList>
    </citation>
    <scope>NUCLEOTIDE SEQUENCE [LARGE SCALE GENOMIC DNA]</scope>
    <source>
        <strain evidence="2 3">Aroian</strain>
        <tissue evidence="2">Whole animal</tissue>
    </source>
</reference>
<sequence>MAKTACSEPDERREPLTLGRDTPVSNGYETRTSEQDDTEVFEHSSWKPPPQIDTFLNLILSGPGVVRFLTDMIAFRTLYGELLEWHTRLPSDGDKTSRNGCRRDTLASSDVSYRALLCVSSVARAAPPWRTSSRVAGDGRISWITSTRRTSGNEIQNQISRTDLKPTFIGTHFIGNTTYSSTLVIM</sequence>
<comment type="caution">
    <text evidence="2">The sequence shown here is derived from an EMBL/GenBank/DDBJ whole genome shotgun (WGS) entry which is preliminary data.</text>
</comment>
<proteinExistence type="predicted"/>
<evidence type="ECO:0000313" key="3">
    <source>
        <dbReference type="Proteomes" id="UP001303046"/>
    </source>
</evidence>
<protein>
    <submittedName>
        <fullName evidence="2">Uncharacterized protein</fullName>
    </submittedName>
</protein>